<dbReference type="RefSeq" id="WP_095218873.1">
    <property type="nucleotide sequence ID" value="NZ_NPBJ01000016.1"/>
</dbReference>
<name>A0ABX4GZB6_9BACI</name>
<dbReference type="EMBL" id="NPBJ01000016">
    <property type="protein sequence ID" value="PAE00200.1"/>
    <property type="molecule type" value="Genomic_DNA"/>
</dbReference>
<reference evidence="2 3" key="1">
    <citation type="submission" date="2017-07" db="EMBL/GenBank/DDBJ databases">
        <title>Isolation and whole genome analysis of endospore-forming bacteria from heroin.</title>
        <authorList>
            <person name="Kalinowski J."/>
            <person name="Ahrens B."/>
            <person name="Al-Dilaimi A."/>
            <person name="Winkler A."/>
            <person name="Wibberg D."/>
            <person name="Schleenbecker U."/>
            <person name="Ruckert C."/>
            <person name="Wolfel R."/>
            <person name="Grass G."/>
        </authorList>
    </citation>
    <scope>NUCLEOTIDE SEQUENCE [LARGE SCALE GENOMIC DNA]</scope>
    <source>
        <strain evidence="2 3">7517-1</strain>
    </source>
</reference>
<evidence type="ECO:0000313" key="2">
    <source>
        <dbReference type="EMBL" id="PAE00200.1"/>
    </source>
</evidence>
<keyword evidence="3" id="KW-1185">Reference proteome</keyword>
<protein>
    <recommendedName>
        <fullName evidence="4">Small multi-drug export protein</fullName>
    </recommendedName>
</protein>
<keyword evidence="1" id="KW-0472">Membrane</keyword>
<keyword evidence="1" id="KW-0812">Transmembrane</keyword>
<keyword evidence="1" id="KW-1133">Transmembrane helix</keyword>
<gene>
    <name evidence="2" type="ORF">CHH48_09390</name>
</gene>
<organism evidence="2 3">
    <name type="scientific">Terribacillus saccharophilus</name>
    <dbReference type="NCBI Taxonomy" id="361277"/>
    <lineage>
        <taxon>Bacteria</taxon>
        <taxon>Bacillati</taxon>
        <taxon>Bacillota</taxon>
        <taxon>Bacilli</taxon>
        <taxon>Bacillales</taxon>
        <taxon>Bacillaceae</taxon>
        <taxon>Terribacillus</taxon>
    </lineage>
</organism>
<feature type="transmembrane region" description="Helical" evidence="1">
    <location>
        <begin position="12"/>
        <end position="30"/>
    </location>
</feature>
<feature type="transmembrane region" description="Helical" evidence="1">
    <location>
        <begin position="42"/>
        <end position="65"/>
    </location>
</feature>
<sequence>MLLDILEPISAFPPVLLYLSLILLSATPFIEAHITVPLGIMLGLPFPICCLIGLSANFLSVMIAVKWTRNTKIGNDSSTRLGRAVVMGRRYGVPGLALMGPILGANHFSAVAAVLLGVSKRSIYIWQFLSISLWGIGTGLLFKYGISLFKEGGIFL</sequence>
<proteinExistence type="predicted"/>
<evidence type="ECO:0008006" key="4">
    <source>
        <dbReference type="Google" id="ProtNLM"/>
    </source>
</evidence>
<evidence type="ECO:0000313" key="3">
    <source>
        <dbReference type="Proteomes" id="UP000216852"/>
    </source>
</evidence>
<evidence type="ECO:0000256" key="1">
    <source>
        <dbReference type="SAM" id="Phobius"/>
    </source>
</evidence>
<feature type="transmembrane region" description="Helical" evidence="1">
    <location>
        <begin position="124"/>
        <end position="142"/>
    </location>
</feature>
<feature type="transmembrane region" description="Helical" evidence="1">
    <location>
        <begin position="96"/>
        <end position="118"/>
    </location>
</feature>
<comment type="caution">
    <text evidence="2">The sequence shown here is derived from an EMBL/GenBank/DDBJ whole genome shotgun (WGS) entry which is preliminary data.</text>
</comment>
<dbReference type="Proteomes" id="UP000216852">
    <property type="component" value="Unassembled WGS sequence"/>
</dbReference>
<accession>A0ABX4GZB6</accession>